<organism evidence="2 3">
    <name type="scientific">Ktedonobacter robiniae</name>
    <dbReference type="NCBI Taxonomy" id="2778365"/>
    <lineage>
        <taxon>Bacteria</taxon>
        <taxon>Bacillati</taxon>
        <taxon>Chloroflexota</taxon>
        <taxon>Ktedonobacteria</taxon>
        <taxon>Ktedonobacterales</taxon>
        <taxon>Ktedonobacteraceae</taxon>
        <taxon>Ktedonobacter</taxon>
    </lineage>
</organism>
<evidence type="ECO:0000313" key="3">
    <source>
        <dbReference type="Proteomes" id="UP000654345"/>
    </source>
</evidence>
<proteinExistence type="predicted"/>
<protein>
    <recommendedName>
        <fullName evidence="4">Short-chain dehydrogenase</fullName>
    </recommendedName>
</protein>
<reference evidence="2 3" key="1">
    <citation type="journal article" date="2021" name="Int. J. Syst. Evol. Microbiol.">
        <title>Reticulibacter mediterranei gen. nov., sp. nov., within the new family Reticulibacteraceae fam. nov., and Ktedonospora formicarum gen. nov., sp. nov., Ktedonobacter robiniae sp. nov., Dictyobacter formicarum sp. nov. and Dictyobacter arantiisoli sp. nov., belonging to the class Ktedonobacteria.</title>
        <authorList>
            <person name="Yabe S."/>
            <person name="Zheng Y."/>
            <person name="Wang C.M."/>
            <person name="Sakai Y."/>
            <person name="Abe K."/>
            <person name="Yokota A."/>
            <person name="Donadio S."/>
            <person name="Cavaletti L."/>
            <person name="Monciardini P."/>
        </authorList>
    </citation>
    <scope>NUCLEOTIDE SEQUENCE [LARGE SCALE GENOMIC DNA]</scope>
    <source>
        <strain evidence="2 3">SOSP1-30</strain>
    </source>
</reference>
<dbReference type="Gene3D" id="3.40.50.720">
    <property type="entry name" value="NAD(P)-binding Rossmann-like Domain"/>
    <property type="match status" value="1"/>
</dbReference>
<dbReference type="Proteomes" id="UP000654345">
    <property type="component" value="Unassembled WGS sequence"/>
</dbReference>
<keyword evidence="1" id="KW-0560">Oxidoreductase</keyword>
<accession>A0ABQ3UST0</accession>
<evidence type="ECO:0000313" key="2">
    <source>
        <dbReference type="EMBL" id="GHO55710.1"/>
    </source>
</evidence>
<gene>
    <name evidence="2" type="ORF">KSB_41850</name>
</gene>
<evidence type="ECO:0008006" key="4">
    <source>
        <dbReference type="Google" id="ProtNLM"/>
    </source>
</evidence>
<dbReference type="SUPFAM" id="SSF51735">
    <property type="entry name" value="NAD(P)-binding Rossmann-fold domains"/>
    <property type="match status" value="1"/>
</dbReference>
<dbReference type="EMBL" id="BNJG01000001">
    <property type="protein sequence ID" value="GHO55710.1"/>
    <property type="molecule type" value="Genomic_DNA"/>
</dbReference>
<sequence length="132" mass="14520">MKAYGQSKLAQIYFTYELADRLRGTGVTVNALHPGMVVSSFNSGTRGIVHLIGELCYFFGGIDVEKGAQTTLYVATSPELVRVSGKYFSQSKQGKEAPSSKPSYDVAIRRRLWEVSEALIDQSERSHVALAK</sequence>
<dbReference type="InterPro" id="IPR036291">
    <property type="entry name" value="NAD(P)-bd_dom_sf"/>
</dbReference>
<evidence type="ECO:0000256" key="1">
    <source>
        <dbReference type="ARBA" id="ARBA00023002"/>
    </source>
</evidence>
<name>A0ABQ3UST0_9CHLR</name>
<dbReference type="PANTHER" id="PTHR43157:SF31">
    <property type="entry name" value="PHOSPHATIDYLINOSITOL-GLYCAN BIOSYNTHESIS CLASS F PROTEIN"/>
    <property type="match status" value="1"/>
</dbReference>
<keyword evidence="3" id="KW-1185">Reference proteome</keyword>
<dbReference type="PANTHER" id="PTHR43157">
    <property type="entry name" value="PHOSPHATIDYLINOSITOL-GLYCAN BIOSYNTHESIS CLASS F PROTEIN-RELATED"/>
    <property type="match status" value="1"/>
</dbReference>
<comment type="caution">
    <text evidence="2">The sequence shown here is derived from an EMBL/GenBank/DDBJ whole genome shotgun (WGS) entry which is preliminary data.</text>
</comment>